<dbReference type="PANTHER" id="PTHR10527">
    <property type="entry name" value="IMPORTIN BETA"/>
    <property type="match status" value="1"/>
</dbReference>
<keyword evidence="5" id="KW-0653">Protein transport</keyword>
<protein>
    <recommendedName>
        <fullName evidence="6">Importin N-terminal domain-containing protein</fullName>
    </recommendedName>
</protein>
<proteinExistence type="predicted"/>
<evidence type="ECO:0000259" key="6">
    <source>
        <dbReference type="PROSITE" id="PS50166"/>
    </source>
</evidence>
<evidence type="ECO:0000256" key="3">
    <source>
        <dbReference type="ARBA" id="ARBA00022490"/>
    </source>
</evidence>
<keyword evidence="4" id="KW-0677">Repeat</keyword>
<dbReference type="InterPro" id="IPR058584">
    <property type="entry name" value="IMB1_TNPO1-like_TPR"/>
</dbReference>
<evidence type="ECO:0000313" key="7">
    <source>
        <dbReference type="EMBL" id="KAI9564565.1"/>
    </source>
</evidence>
<comment type="subcellular location">
    <subcellularLocation>
        <location evidence="1">Cytoplasm</location>
    </subcellularLocation>
</comment>
<dbReference type="EMBL" id="WJBH02000001">
    <property type="protein sequence ID" value="KAI9564565.1"/>
    <property type="molecule type" value="Genomic_DNA"/>
</dbReference>
<reference evidence="7 8" key="1">
    <citation type="submission" date="2022-05" db="EMBL/GenBank/DDBJ databases">
        <title>A multi-omics perspective on studying reproductive biology in Daphnia sinensis.</title>
        <authorList>
            <person name="Jia J."/>
        </authorList>
    </citation>
    <scope>NUCLEOTIDE SEQUENCE [LARGE SCALE GENOMIC DNA]</scope>
    <source>
        <strain evidence="7 8">WSL</strain>
    </source>
</reference>
<keyword evidence="2" id="KW-0813">Transport</keyword>
<sequence>MVASLACLILCLERTISPDRNILAEAQLILEQCAQKDVGQFISDMSIVLADSKNSPVARQAAGLQLKNCLTVKNVSLKKEYQKRWLSLPLKTRKAIRERLISALGTENVYPSCAAQCLACIGAAELPSSENQTSSDTSSLGDLLSVLASLIGKSANEHCKEAALEALDYVCQEVNPNVLSNFYASILTPVLNCMMDKKSAERIRLAAARALLSSLECIHPQFETEGGRNIIMQATCDATQSRIAEESVISLEVLVKIASYYYQHLLNYLDQAILPITLNAIVSSDANVSLQGIEFWSSIAEIELNLASGVYDPTFAVPESRQYTKKALPKLVPILMEALVTWQDLPNDIDDLEDWTPFKGAFSCLMLLAQCCPHTIDLYIIPEVNNRVKHSDWRQRHAALWAVHAIIEEMGSEKVYEKILPLMASLWELTDDRKSAKVRYGSHVLMSRIFELCPALIPKALRPLINGLLEHLDDNKEQVAAAACRSLASLVKVVYKLASEKKNWENPVTFSLSRYYKAITEKLVKCGEMPCEHLQFAAYQALADVLLNSPNDCYSIFKSTIQTLLRKLQNLEDRTGEQDFVCGTLSRALGRLDLDENVVQLRHAFMSGLLSALEAGMVKEEIFLATSSAISLLGPTELKAYLPSLKTYFQLAVGLPDVRPLIVGLIGDLFRVLGTESLPYLDHFWTMIIDLLNQKDIPTKLRSDCTASLMDMANAVGVLHFRPYVARTLDQLQYTAGITVKCDTDHEEMQENMLKLYTVLFSYTCVDQEFGQPEKDLKQEYSHRLLLMQECLKSVSKVMGDIINEETSDMVIIAGGILVGIVIARLGATKANKYLESNLNVRWLLNAALRRADSIEFNSYECHQICKSALSELEGFNIVQ</sequence>
<feature type="domain" description="Importin N-terminal" evidence="6">
    <location>
        <begin position="26"/>
        <end position="106"/>
    </location>
</feature>
<dbReference type="Pfam" id="PF25574">
    <property type="entry name" value="TPR_IMB1"/>
    <property type="match status" value="1"/>
</dbReference>
<dbReference type="InterPro" id="IPR040122">
    <property type="entry name" value="Importin_beta"/>
</dbReference>
<evidence type="ECO:0000313" key="8">
    <source>
        <dbReference type="Proteomes" id="UP000820818"/>
    </source>
</evidence>
<dbReference type="GO" id="GO:0006606">
    <property type="term" value="P:protein import into nucleus"/>
    <property type="evidence" value="ECO:0007669"/>
    <property type="project" value="InterPro"/>
</dbReference>
<dbReference type="Pfam" id="PF03810">
    <property type="entry name" value="IBN_N"/>
    <property type="match status" value="1"/>
</dbReference>
<dbReference type="InterPro" id="IPR001494">
    <property type="entry name" value="Importin-beta_N"/>
</dbReference>
<evidence type="ECO:0000256" key="4">
    <source>
        <dbReference type="ARBA" id="ARBA00022737"/>
    </source>
</evidence>
<keyword evidence="3" id="KW-0963">Cytoplasm</keyword>
<evidence type="ECO:0000256" key="5">
    <source>
        <dbReference type="ARBA" id="ARBA00022927"/>
    </source>
</evidence>
<dbReference type="Gene3D" id="1.25.10.10">
    <property type="entry name" value="Leucine-rich Repeat Variant"/>
    <property type="match status" value="1"/>
</dbReference>
<dbReference type="InterPro" id="IPR011989">
    <property type="entry name" value="ARM-like"/>
</dbReference>
<accession>A0AAD5LKT5</accession>
<dbReference type="GO" id="GO:0005737">
    <property type="term" value="C:cytoplasm"/>
    <property type="evidence" value="ECO:0007669"/>
    <property type="project" value="UniProtKB-SubCell"/>
</dbReference>
<dbReference type="SUPFAM" id="SSF48371">
    <property type="entry name" value="ARM repeat"/>
    <property type="match status" value="1"/>
</dbReference>
<comment type="caution">
    <text evidence="7">The sequence shown here is derived from an EMBL/GenBank/DDBJ whole genome shotgun (WGS) entry which is preliminary data.</text>
</comment>
<dbReference type="AlphaFoldDB" id="A0AAD5LKT5"/>
<dbReference type="InterPro" id="IPR016024">
    <property type="entry name" value="ARM-type_fold"/>
</dbReference>
<dbReference type="Proteomes" id="UP000820818">
    <property type="component" value="Linkage Group LG1"/>
</dbReference>
<keyword evidence="8" id="KW-1185">Reference proteome</keyword>
<dbReference type="SMART" id="SM00913">
    <property type="entry name" value="IBN_N"/>
    <property type="match status" value="1"/>
</dbReference>
<gene>
    <name evidence="7" type="ORF">GHT06_008304</name>
</gene>
<dbReference type="GO" id="GO:0031267">
    <property type="term" value="F:small GTPase binding"/>
    <property type="evidence" value="ECO:0007669"/>
    <property type="project" value="InterPro"/>
</dbReference>
<name>A0AAD5LKT5_9CRUS</name>
<evidence type="ECO:0000256" key="1">
    <source>
        <dbReference type="ARBA" id="ARBA00004496"/>
    </source>
</evidence>
<dbReference type="PROSITE" id="PS50166">
    <property type="entry name" value="IMPORTIN_B_NT"/>
    <property type="match status" value="1"/>
</dbReference>
<evidence type="ECO:0000256" key="2">
    <source>
        <dbReference type="ARBA" id="ARBA00022448"/>
    </source>
</evidence>
<organism evidence="7 8">
    <name type="scientific">Daphnia sinensis</name>
    <dbReference type="NCBI Taxonomy" id="1820382"/>
    <lineage>
        <taxon>Eukaryota</taxon>
        <taxon>Metazoa</taxon>
        <taxon>Ecdysozoa</taxon>
        <taxon>Arthropoda</taxon>
        <taxon>Crustacea</taxon>
        <taxon>Branchiopoda</taxon>
        <taxon>Diplostraca</taxon>
        <taxon>Cladocera</taxon>
        <taxon>Anomopoda</taxon>
        <taxon>Daphniidae</taxon>
        <taxon>Daphnia</taxon>
        <taxon>Daphnia similis group</taxon>
    </lineage>
</organism>